<dbReference type="AlphaFoldDB" id="A0A5D0GG72"/>
<dbReference type="InterPro" id="IPR001173">
    <property type="entry name" value="Glyco_trans_2-like"/>
</dbReference>
<dbReference type="RefSeq" id="WP_148454286.1">
    <property type="nucleotide sequence ID" value="NZ_VSFC01000030.1"/>
</dbReference>
<dbReference type="GO" id="GO:0016758">
    <property type="term" value="F:hexosyltransferase activity"/>
    <property type="evidence" value="ECO:0007669"/>
    <property type="project" value="UniProtKB-ARBA"/>
</dbReference>
<dbReference type="Gene3D" id="3.90.550.10">
    <property type="entry name" value="Spore Coat Polysaccharide Biosynthesis Protein SpsA, Chain A"/>
    <property type="match status" value="1"/>
</dbReference>
<dbReference type="Pfam" id="PF00535">
    <property type="entry name" value="Glycos_transf_2"/>
    <property type="match status" value="1"/>
</dbReference>
<keyword evidence="3" id="KW-1185">Reference proteome</keyword>
<proteinExistence type="predicted"/>
<dbReference type="SUPFAM" id="SSF53448">
    <property type="entry name" value="Nucleotide-diphospho-sugar transferases"/>
    <property type="match status" value="1"/>
</dbReference>
<evidence type="ECO:0000313" key="2">
    <source>
        <dbReference type="EMBL" id="TYA56642.1"/>
    </source>
</evidence>
<dbReference type="EMBL" id="VSFC01000030">
    <property type="protein sequence ID" value="TYA56642.1"/>
    <property type="molecule type" value="Genomic_DNA"/>
</dbReference>
<comment type="caution">
    <text evidence="2">The sequence shown here is derived from an EMBL/GenBank/DDBJ whole genome shotgun (WGS) entry which is preliminary data.</text>
</comment>
<dbReference type="PANTHER" id="PTHR22916:SF3">
    <property type="entry name" value="UDP-GLCNAC:BETAGAL BETA-1,3-N-ACETYLGLUCOSAMINYLTRANSFERASE-LIKE PROTEIN 1"/>
    <property type="match status" value="1"/>
</dbReference>
<organism evidence="2 3">
    <name type="scientific">Formosa maritima</name>
    <dbReference type="NCBI Taxonomy" id="2592046"/>
    <lineage>
        <taxon>Bacteria</taxon>
        <taxon>Pseudomonadati</taxon>
        <taxon>Bacteroidota</taxon>
        <taxon>Flavobacteriia</taxon>
        <taxon>Flavobacteriales</taxon>
        <taxon>Flavobacteriaceae</taxon>
        <taxon>Formosa</taxon>
    </lineage>
</organism>
<evidence type="ECO:0000313" key="3">
    <source>
        <dbReference type="Proteomes" id="UP000324550"/>
    </source>
</evidence>
<reference evidence="2 3" key="1">
    <citation type="submission" date="2019-08" db="EMBL/GenBank/DDBJ databases">
        <title>Formosa sediminis sp. nov., isolated from marine sediment.</title>
        <authorList>
            <person name="Cao W.R."/>
        </authorList>
    </citation>
    <scope>NUCLEOTIDE SEQUENCE [LARGE SCALE GENOMIC DNA]</scope>
    <source>
        <strain evidence="2 3">1494</strain>
    </source>
</reference>
<dbReference type="OrthoDB" id="199095at2"/>
<dbReference type="PANTHER" id="PTHR22916">
    <property type="entry name" value="GLYCOSYLTRANSFERASE"/>
    <property type="match status" value="1"/>
</dbReference>
<accession>A0A5D0GG72</accession>
<sequence length="292" mass="34395">MIIKPLVSISVVTYNHVNYIKKCLDGILMQQTTFPFEVIIGEDESTDGTRDICKSYAEKYPDKINLFLRSREDVINIKGNATGRFNMIENLKACRGKYIALCEGDDYWTEPLKLQKQVDFLEANQDVNVCFHRVNVLRDNKLSLHEMPEPFNIRPFKYIELLKHYNFIATASVIFRKPQDLEFPAWFTKLPFGDLGLYKLVSKNYKIQCLDEVMCVYRVHDKGIYSGLETLKALQIYLNFYKVIFPVLNLEEKEIVRIKIREVTYKISKLKFPKTPLLKKLYNRYLRFKSVK</sequence>
<name>A0A5D0GG72_9FLAO</name>
<keyword evidence="2" id="KW-0808">Transferase</keyword>
<protein>
    <submittedName>
        <fullName evidence="2">Glycosyltransferase</fullName>
    </submittedName>
</protein>
<gene>
    <name evidence="2" type="ORF">FVF61_05760</name>
</gene>
<evidence type="ECO:0000259" key="1">
    <source>
        <dbReference type="Pfam" id="PF00535"/>
    </source>
</evidence>
<feature type="domain" description="Glycosyltransferase 2-like" evidence="1">
    <location>
        <begin position="8"/>
        <end position="149"/>
    </location>
</feature>
<dbReference type="InterPro" id="IPR029044">
    <property type="entry name" value="Nucleotide-diphossugar_trans"/>
</dbReference>
<dbReference type="Proteomes" id="UP000324550">
    <property type="component" value="Unassembled WGS sequence"/>
</dbReference>